<evidence type="ECO:0000313" key="2">
    <source>
        <dbReference type="Proteomes" id="UP000178684"/>
    </source>
</evidence>
<dbReference type="EMBL" id="MFIE01000006">
    <property type="protein sequence ID" value="OGF83134.1"/>
    <property type="molecule type" value="Genomic_DNA"/>
</dbReference>
<dbReference type="AlphaFoldDB" id="A0A1F5X5H4"/>
<dbReference type="Proteomes" id="UP000178684">
    <property type="component" value="Unassembled WGS sequence"/>
</dbReference>
<evidence type="ECO:0000313" key="1">
    <source>
        <dbReference type="EMBL" id="OGF83134.1"/>
    </source>
</evidence>
<reference evidence="1 2" key="1">
    <citation type="journal article" date="2016" name="Nat. Commun.">
        <title>Thousands of microbial genomes shed light on interconnected biogeochemical processes in an aquifer system.</title>
        <authorList>
            <person name="Anantharaman K."/>
            <person name="Brown C.T."/>
            <person name="Hug L.A."/>
            <person name="Sharon I."/>
            <person name="Castelle C.J."/>
            <person name="Probst A.J."/>
            <person name="Thomas B.C."/>
            <person name="Singh A."/>
            <person name="Wilkins M.J."/>
            <person name="Karaoz U."/>
            <person name="Brodie E.L."/>
            <person name="Williams K.H."/>
            <person name="Hubbard S.S."/>
            <person name="Banfield J.F."/>
        </authorList>
    </citation>
    <scope>NUCLEOTIDE SEQUENCE [LARGE SCALE GENOMIC DNA]</scope>
</reference>
<proteinExistence type="predicted"/>
<protein>
    <submittedName>
        <fullName evidence="1">Uncharacterized protein</fullName>
    </submittedName>
</protein>
<accession>A0A1F5X5H4</accession>
<comment type="caution">
    <text evidence="1">The sequence shown here is derived from an EMBL/GenBank/DDBJ whole genome shotgun (WGS) entry which is preliminary data.</text>
</comment>
<sequence>MSEDGAVFLPQHDGWDSKPYKIKFDQSPQNERERERWARAIKPRDPRDLLIGYTQYGTYIPLK</sequence>
<gene>
    <name evidence="1" type="ORF">A3B18_01660</name>
</gene>
<name>A0A1F5X5H4_9BACT</name>
<organism evidence="1 2">
    <name type="scientific">Candidatus Giovannonibacteria bacterium RIFCSPLOWO2_01_FULL_46_13</name>
    <dbReference type="NCBI Taxonomy" id="1798352"/>
    <lineage>
        <taxon>Bacteria</taxon>
        <taxon>Candidatus Giovannoniibacteriota</taxon>
    </lineage>
</organism>